<accession>A0AA39NKM3</accession>
<name>A0AA39NKM3_9AGAR</name>
<sequence length="113" mass="12440">MSTPTKPLSIHGCSIQPQDSSSGASGSLTGASMPMGTPDILWGCMGTPLPSEDGKHQEEKIKVLRRHLVSKEEWQRNNKDVQASSSLSTHHPHEGIELNRVYSSHDIYKSQFN</sequence>
<comment type="caution">
    <text evidence="2">The sequence shown here is derived from an EMBL/GenBank/DDBJ whole genome shotgun (WGS) entry which is preliminary data.</text>
</comment>
<feature type="region of interest" description="Disordered" evidence="1">
    <location>
        <begin position="1"/>
        <end position="56"/>
    </location>
</feature>
<evidence type="ECO:0000313" key="2">
    <source>
        <dbReference type="EMBL" id="KAK0467386.1"/>
    </source>
</evidence>
<dbReference type="Proteomes" id="UP001175227">
    <property type="component" value="Unassembled WGS sequence"/>
</dbReference>
<reference evidence="2" key="1">
    <citation type="submission" date="2023-06" db="EMBL/GenBank/DDBJ databases">
        <authorList>
            <consortium name="Lawrence Berkeley National Laboratory"/>
            <person name="Ahrendt S."/>
            <person name="Sahu N."/>
            <person name="Indic B."/>
            <person name="Wong-Bajracharya J."/>
            <person name="Merenyi Z."/>
            <person name="Ke H.-M."/>
            <person name="Monk M."/>
            <person name="Kocsube S."/>
            <person name="Drula E."/>
            <person name="Lipzen A."/>
            <person name="Balint B."/>
            <person name="Henrissat B."/>
            <person name="Andreopoulos B."/>
            <person name="Martin F.M."/>
            <person name="Harder C.B."/>
            <person name="Rigling D."/>
            <person name="Ford K.L."/>
            <person name="Foster G.D."/>
            <person name="Pangilinan J."/>
            <person name="Papanicolaou A."/>
            <person name="Barry K."/>
            <person name="LaButti K."/>
            <person name="Viragh M."/>
            <person name="Koriabine M."/>
            <person name="Yan M."/>
            <person name="Riley R."/>
            <person name="Champramary S."/>
            <person name="Plett K.L."/>
            <person name="Tsai I.J."/>
            <person name="Slot J."/>
            <person name="Sipos G."/>
            <person name="Plett J."/>
            <person name="Nagy L.G."/>
            <person name="Grigoriev I.V."/>
        </authorList>
    </citation>
    <scope>NUCLEOTIDE SEQUENCE</scope>
    <source>
        <strain evidence="2">ICMP 16352</strain>
    </source>
</reference>
<feature type="compositionally biased region" description="Polar residues" evidence="1">
    <location>
        <begin position="80"/>
        <end position="89"/>
    </location>
</feature>
<organism evidence="2 3">
    <name type="scientific">Armillaria novae-zelandiae</name>
    <dbReference type="NCBI Taxonomy" id="153914"/>
    <lineage>
        <taxon>Eukaryota</taxon>
        <taxon>Fungi</taxon>
        <taxon>Dikarya</taxon>
        <taxon>Basidiomycota</taxon>
        <taxon>Agaricomycotina</taxon>
        <taxon>Agaricomycetes</taxon>
        <taxon>Agaricomycetidae</taxon>
        <taxon>Agaricales</taxon>
        <taxon>Marasmiineae</taxon>
        <taxon>Physalacriaceae</taxon>
        <taxon>Armillaria</taxon>
    </lineage>
</organism>
<dbReference type="AlphaFoldDB" id="A0AA39NKM3"/>
<evidence type="ECO:0000313" key="3">
    <source>
        <dbReference type="Proteomes" id="UP001175227"/>
    </source>
</evidence>
<dbReference type="EMBL" id="JAUEPR010000079">
    <property type="protein sequence ID" value="KAK0467386.1"/>
    <property type="molecule type" value="Genomic_DNA"/>
</dbReference>
<feature type="compositionally biased region" description="Low complexity" evidence="1">
    <location>
        <begin position="20"/>
        <end position="32"/>
    </location>
</feature>
<protein>
    <submittedName>
        <fullName evidence="2">Uncharacterized protein</fullName>
    </submittedName>
</protein>
<feature type="region of interest" description="Disordered" evidence="1">
    <location>
        <begin position="75"/>
        <end position="98"/>
    </location>
</feature>
<gene>
    <name evidence="2" type="ORF">IW261DRAFT_1426663</name>
</gene>
<keyword evidence="3" id="KW-1185">Reference proteome</keyword>
<proteinExistence type="predicted"/>
<evidence type="ECO:0000256" key="1">
    <source>
        <dbReference type="SAM" id="MobiDB-lite"/>
    </source>
</evidence>